<feature type="compositionally biased region" description="Low complexity" evidence="1">
    <location>
        <begin position="331"/>
        <end position="345"/>
    </location>
</feature>
<keyword evidence="3" id="KW-1185">Reference proteome</keyword>
<feature type="compositionally biased region" description="Polar residues" evidence="1">
    <location>
        <begin position="511"/>
        <end position="557"/>
    </location>
</feature>
<feature type="domain" description="HAUS augmin-like complex subunit 6 N-terminal" evidence="2">
    <location>
        <begin position="17"/>
        <end position="261"/>
    </location>
</feature>
<protein>
    <submittedName>
        <fullName evidence="4">AUGMIN subunit 6-like</fullName>
    </submittedName>
</protein>
<evidence type="ECO:0000256" key="1">
    <source>
        <dbReference type="SAM" id="MobiDB-lite"/>
    </source>
</evidence>
<feature type="region of interest" description="Disordered" evidence="1">
    <location>
        <begin position="452"/>
        <end position="557"/>
    </location>
</feature>
<gene>
    <name evidence="4" type="primary">LOC111441976</name>
</gene>
<dbReference type="GO" id="GO:1990498">
    <property type="term" value="C:mitotic spindle microtubule"/>
    <property type="evidence" value="ECO:0007669"/>
    <property type="project" value="TreeGrafter"/>
</dbReference>
<dbReference type="RefSeq" id="XP_022934967.1">
    <property type="nucleotide sequence ID" value="XM_023079199.1"/>
</dbReference>
<dbReference type="GeneID" id="111441976"/>
<feature type="compositionally biased region" description="Low complexity" evidence="1">
    <location>
        <begin position="472"/>
        <end position="489"/>
    </location>
</feature>
<dbReference type="InterPro" id="IPR026797">
    <property type="entry name" value="HAUS_6"/>
</dbReference>
<dbReference type="AlphaFoldDB" id="A0A6J1F495"/>
<feature type="region of interest" description="Disordered" evidence="1">
    <location>
        <begin position="317"/>
        <end position="351"/>
    </location>
</feature>
<dbReference type="GO" id="GO:0070652">
    <property type="term" value="C:HAUS complex"/>
    <property type="evidence" value="ECO:0007669"/>
    <property type="project" value="InterPro"/>
</dbReference>
<reference evidence="4" key="1">
    <citation type="submission" date="2025-08" db="UniProtKB">
        <authorList>
            <consortium name="RefSeq"/>
        </authorList>
    </citation>
    <scope>IDENTIFICATION</scope>
    <source>
        <tissue evidence="4">Young leaves</tissue>
    </source>
</reference>
<evidence type="ECO:0000313" key="3">
    <source>
        <dbReference type="Proteomes" id="UP000504609"/>
    </source>
</evidence>
<dbReference type="GO" id="GO:0008017">
    <property type="term" value="F:microtubule binding"/>
    <property type="evidence" value="ECO:0007669"/>
    <property type="project" value="TreeGrafter"/>
</dbReference>
<organism evidence="3 4">
    <name type="scientific">Cucurbita moschata</name>
    <name type="common">Winter crookneck squash</name>
    <name type="synonym">Cucurbita pepo var. moschata</name>
    <dbReference type="NCBI Taxonomy" id="3662"/>
    <lineage>
        <taxon>Eukaryota</taxon>
        <taxon>Viridiplantae</taxon>
        <taxon>Streptophyta</taxon>
        <taxon>Embryophyta</taxon>
        <taxon>Tracheophyta</taxon>
        <taxon>Spermatophyta</taxon>
        <taxon>Magnoliopsida</taxon>
        <taxon>eudicotyledons</taxon>
        <taxon>Gunneridae</taxon>
        <taxon>Pentapetalae</taxon>
        <taxon>rosids</taxon>
        <taxon>fabids</taxon>
        <taxon>Cucurbitales</taxon>
        <taxon>Cucurbitaceae</taxon>
        <taxon>Cucurbiteae</taxon>
        <taxon>Cucurbita</taxon>
    </lineage>
</organism>
<feature type="region of interest" description="Disordered" evidence="1">
    <location>
        <begin position="382"/>
        <end position="405"/>
    </location>
</feature>
<dbReference type="KEGG" id="cmos:111441976"/>
<dbReference type="PANTHER" id="PTHR16151">
    <property type="entry name" value="HAUS AUGMIN-LIKE COMPLEX SUBUNIT 6"/>
    <property type="match status" value="1"/>
</dbReference>
<evidence type="ECO:0000259" key="2">
    <source>
        <dbReference type="Pfam" id="PF14661"/>
    </source>
</evidence>
<name>A0A6J1F495_CUCMO</name>
<dbReference type="GO" id="GO:0051225">
    <property type="term" value="P:spindle assembly"/>
    <property type="evidence" value="ECO:0007669"/>
    <property type="project" value="InterPro"/>
</dbReference>
<accession>A0A6J1F495</accession>
<dbReference type="InterPro" id="IPR028163">
    <property type="entry name" value="HAUS_6_N"/>
</dbReference>
<dbReference type="Proteomes" id="UP000504609">
    <property type="component" value="Unplaced"/>
</dbReference>
<sequence length="725" mass="79819">MTMDREKEREIELESSMYTNCLLLGLDPAVIGVGASNGIPRVGLFRHSNPKLGEQLLYFILSSLRGPLQSAKDFDKVWPIFDSAQSRDFRKVVQGIISELESQGALPRSNSRVSSLATCCGPRFVELLWQLSLHALREVHRRTFAADVASNPLPAPLTDVAFSHAATLLPVTKARIALERRKFLKNAETAVQQQAMWSNLAHEMTAEFRGLCAEEAYLQQELEKLHDLRNKVKLEGELWDDLVSSSSQNSHLVSKATRLWESILARKSQHEVLASGPIEDLIAHREHRYRISGSSLRAAMDQSSQVPYTDILASQSSDSDSVFVDDKDQNDSSNASSQISDDSVSWMDDRSGRVHPTVDVAEIIRRWTHALQRIHKQSLHLAKANDGEGPEILRGAHDGGTSGHAESLAATLAEHQQHLASLQVLINQLKEVAPGIQKSISECTEKVNNISLNLPPATKHPVRSMSPMQAQTSGRTSVSSSDEVSEVTSKMSSVQLDKMSASPTLKLPQLFSLTPNSSGKTGNTQKRHNLASQTSQIENSYENKSPDQPSSNDHINNLTQDTETSYVQNLKRSVREAALLMKYSNSEASRECYSDGSAEHFFVPFSGTGFAHLGPDSKQASTRSGRLSVPESPACDFNNGIDFNEFTGALNDLDSLNDFDELNGFLSSARSNSATSDGRKLFFDNDEAQDQVFSPPLLLDSSLLADSYEDLLAPLSETETAMMDH</sequence>
<dbReference type="Pfam" id="PF14661">
    <property type="entry name" value="HAUS6_N"/>
    <property type="match status" value="1"/>
</dbReference>
<dbReference type="PANTHER" id="PTHR16151:SF2">
    <property type="entry name" value="HAUS AUGMIN-LIKE COMPLEX SUBUNIT 6"/>
    <property type="match status" value="1"/>
</dbReference>
<proteinExistence type="predicted"/>
<evidence type="ECO:0000313" key="4">
    <source>
        <dbReference type="RefSeq" id="XP_022934967.1"/>
    </source>
</evidence>